<protein>
    <submittedName>
        <fullName evidence="6">Rieske (2Fe-2S) protein</fullName>
    </submittedName>
</protein>
<proteinExistence type="predicted"/>
<comment type="caution">
    <text evidence="6">The sequence shown here is derived from an EMBL/GenBank/DDBJ whole genome shotgun (WGS) entry which is preliminary data.</text>
</comment>
<dbReference type="PANTHER" id="PTHR40261">
    <property type="match status" value="1"/>
</dbReference>
<keyword evidence="7" id="KW-1185">Reference proteome</keyword>
<dbReference type="PROSITE" id="PS51296">
    <property type="entry name" value="RIESKE"/>
    <property type="match status" value="1"/>
</dbReference>
<keyword evidence="1" id="KW-0001">2Fe-2S</keyword>
<evidence type="ECO:0000256" key="3">
    <source>
        <dbReference type="ARBA" id="ARBA00023004"/>
    </source>
</evidence>
<organism evidence="6 7">
    <name type="scientific">Gilvimarinus japonicus</name>
    <dbReference type="NCBI Taxonomy" id="1796469"/>
    <lineage>
        <taxon>Bacteria</taxon>
        <taxon>Pseudomonadati</taxon>
        <taxon>Pseudomonadota</taxon>
        <taxon>Gammaproteobacteria</taxon>
        <taxon>Cellvibrionales</taxon>
        <taxon>Cellvibrionaceae</taxon>
        <taxon>Gilvimarinus</taxon>
    </lineage>
</organism>
<evidence type="ECO:0000259" key="5">
    <source>
        <dbReference type="PROSITE" id="PS51296"/>
    </source>
</evidence>
<accession>A0ABV7HU51</accession>
<dbReference type="SUPFAM" id="SSF50022">
    <property type="entry name" value="ISP domain"/>
    <property type="match status" value="1"/>
</dbReference>
<dbReference type="EMBL" id="JBHRTL010000027">
    <property type="protein sequence ID" value="MFC3156096.1"/>
    <property type="molecule type" value="Genomic_DNA"/>
</dbReference>
<keyword evidence="2" id="KW-0479">Metal-binding</keyword>
<dbReference type="Proteomes" id="UP001595548">
    <property type="component" value="Unassembled WGS sequence"/>
</dbReference>
<dbReference type="Pfam" id="PF00355">
    <property type="entry name" value="Rieske"/>
    <property type="match status" value="1"/>
</dbReference>
<dbReference type="InterPro" id="IPR036922">
    <property type="entry name" value="Rieske_2Fe-2S_sf"/>
</dbReference>
<sequence length="113" mass="12384">MSTNNHYLCQLAELPDNSSLGFDLPDAGIGVFAVRRGDRVFVYRNLCPHVHIPLEWVEHEFLTADMSLIQCANHGALFAIETGQCIAGPCNGQSLQAIEHQITDGALYAITTE</sequence>
<dbReference type="PANTHER" id="PTHR40261:SF1">
    <property type="entry name" value="RIESKE DOMAIN-CONTAINING PROTEIN"/>
    <property type="match status" value="1"/>
</dbReference>
<evidence type="ECO:0000256" key="2">
    <source>
        <dbReference type="ARBA" id="ARBA00022723"/>
    </source>
</evidence>
<keyword evidence="4" id="KW-0411">Iron-sulfur</keyword>
<dbReference type="RefSeq" id="WP_382417194.1">
    <property type="nucleotide sequence ID" value="NZ_AP031500.1"/>
</dbReference>
<keyword evidence="3" id="KW-0408">Iron</keyword>
<dbReference type="Gene3D" id="2.102.10.10">
    <property type="entry name" value="Rieske [2Fe-2S] iron-sulphur domain"/>
    <property type="match status" value="1"/>
</dbReference>
<dbReference type="CDD" id="cd03467">
    <property type="entry name" value="Rieske"/>
    <property type="match status" value="1"/>
</dbReference>
<evidence type="ECO:0000256" key="1">
    <source>
        <dbReference type="ARBA" id="ARBA00022714"/>
    </source>
</evidence>
<reference evidence="7" key="1">
    <citation type="journal article" date="2019" name="Int. J. Syst. Evol. Microbiol.">
        <title>The Global Catalogue of Microorganisms (GCM) 10K type strain sequencing project: providing services to taxonomists for standard genome sequencing and annotation.</title>
        <authorList>
            <consortium name="The Broad Institute Genomics Platform"/>
            <consortium name="The Broad Institute Genome Sequencing Center for Infectious Disease"/>
            <person name="Wu L."/>
            <person name="Ma J."/>
        </authorList>
    </citation>
    <scope>NUCLEOTIDE SEQUENCE [LARGE SCALE GENOMIC DNA]</scope>
    <source>
        <strain evidence="7">KCTC 52141</strain>
    </source>
</reference>
<feature type="domain" description="Rieske" evidence="5">
    <location>
        <begin position="6"/>
        <end position="109"/>
    </location>
</feature>
<evidence type="ECO:0000313" key="6">
    <source>
        <dbReference type="EMBL" id="MFC3156096.1"/>
    </source>
</evidence>
<evidence type="ECO:0000256" key="4">
    <source>
        <dbReference type="ARBA" id="ARBA00023014"/>
    </source>
</evidence>
<name>A0ABV7HU51_9GAMM</name>
<dbReference type="InterPro" id="IPR017941">
    <property type="entry name" value="Rieske_2Fe-2S"/>
</dbReference>
<evidence type="ECO:0000313" key="7">
    <source>
        <dbReference type="Proteomes" id="UP001595548"/>
    </source>
</evidence>
<gene>
    <name evidence="6" type="ORF">ACFOEB_12875</name>
</gene>